<dbReference type="SUPFAM" id="SSF52540">
    <property type="entry name" value="P-loop containing nucleoside triphosphate hydrolases"/>
    <property type="match status" value="1"/>
</dbReference>
<dbReference type="FunFam" id="3.40.50.300:FF:000213">
    <property type="entry name" value="ATP-dependent protease ATPase subunit HslU"/>
    <property type="match status" value="1"/>
</dbReference>
<dbReference type="SMART" id="SM01086">
    <property type="entry name" value="ClpB_D2-small"/>
    <property type="match status" value="1"/>
</dbReference>
<dbReference type="CDD" id="cd19498">
    <property type="entry name" value="RecA-like_HslU"/>
    <property type="match status" value="1"/>
</dbReference>
<dbReference type="Pfam" id="PF07724">
    <property type="entry name" value="AAA_2"/>
    <property type="match status" value="1"/>
</dbReference>
<gene>
    <name evidence="7 10" type="primary">hslU</name>
    <name evidence="10" type="ORF">HQN79_10070</name>
</gene>
<keyword evidence="5 7" id="KW-0067">ATP-binding</keyword>
<dbReference type="PANTHER" id="PTHR48102:SF3">
    <property type="entry name" value="ATP-DEPENDENT PROTEASE ATPASE SUBUNIT HSLU"/>
    <property type="match status" value="1"/>
</dbReference>
<feature type="binding site" evidence="7">
    <location>
        <begin position="58"/>
        <end position="63"/>
    </location>
    <ligand>
        <name>ATP</name>
        <dbReference type="ChEBI" id="CHEBI:30616"/>
    </ligand>
</feature>
<dbReference type="GO" id="GO:0008233">
    <property type="term" value="F:peptidase activity"/>
    <property type="evidence" value="ECO:0007669"/>
    <property type="project" value="UniProtKB-KW"/>
</dbReference>
<dbReference type="InterPro" id="IPR050052">
    <property type="entry name" value="ATP-dep_Clp_protease_ClpX"/>
</dbReference>
<dbReference type="Gene3D" id="1.10.8.10">
    <property type="entry name" value="DNA helicase RuvA subunit, C-terminal domain"/>
    <property type="match status" value="2"/>
</dbReference>
<feature type="domain" description="AAA+ ATPase" evidence="8">
    <location>
        <begin position="47"/>
        <end position="332"/>
    </location>
</feature>
<dbReference type="GO" id="GO:0043335">
    <property type="term" value="P:protein unfolding"/>
    <property type="evidence" value="ECO:0007669"/>
    <property type="project" value="UniProtKB-UniRule"/>
</dbReference>
<evidence type="ECO:0000256" key="2">
    <source>
        <dbReference type="ARBA" id="ARBA00009771"/>
    </source>
</evidence>
<dbReference type="NCBIfam" id="NF003544">
    <property type="entry name" value="PRK05201.1"/>
    <property type="match status" value="1"/>
</dbReference>
<keyword evidence="10" id="KW-0378">Hydrolase</keyword>
<reference evidence="10 11" key="1">
    <citation type="submission" date="2020-05" db="EMBL/GenBank/DDBJ databases">
        <title>Thiomicrorhabdus sediminis sp.nov. and Thiomicrorhabdus xiamenensis sp.nov., novel sulfur-oxidizing bacteria isolated from coastal sediment.</title>
        <authorList>
            <person name="Liu X."/>
        </authorList>
    </citation>
    <scope>NUCLEOTIDE SEQUENCE [LARGE SCALE GENOMIC DNA]</scope>
    <source>
        <strain evidence="10 11">G2</strain>
    </source>
</reference>
<comment type="subunit">
    <text evidence="7">A double ring-shaped homohexamer of HslV is capped on each side by a ring-shaped HslU homohexamer. The assembly of the HslU/HslV complex is dependent on binding of ATP.</text>
</comment>
<evidence type="ECO:0000259" key="8">
    <source>
        <dbReference type="SMART" id="SM00382"/>
    </source>
</evidence>
<keyword evidence="6 7" id="KW-0143">Chaperone</keyword>
<dbReference type="EMBL" id="CP054020">
    <property type="protein sequence ID" value="QKI89894.1"/>
    <property type="molecule type" value="Genomic_DNA"/>
</dbReference>
<dbReference type="GO" id="GO:0005524">
    <property type="term" value="F:ATP binding"/>
    <property type="evidence" value="ECO:0007669"/>
    <property type="project" value="UniProtKB-UniRule"/>
</dbReference>
<evidence type="ECO:0000259" key="9">
    <source>
        <dbReference type="SMART" id="SM01086"/>
    </source>
</evidence>
<evidence type="ECO:0000313" key="11">
    <source>
        <dbReference type="Proteomes" id="UP000504724"/>
    </source>
</evidence>
<keyword evidence="10" id="KW-0645">Protease</keyword>
<dbReference type="InterPro" id="IPR004491">
    <property type="entry name" value="HslU"/>
</dbReference>
<name>A0A7D4NMA3_9GAMM</name>
<dbReference type="InterPro" id="IPR027417">
    <property type="entry name" value="P-loop_NTPase"/>
</dbReference>
<dbReference type="HAMAP" id="MF_00249">
    <property type="entry name" value="HslU"/>
    <property type="match status" value="1"/>
</dbReference>
<evidence type="ECO:0000256" key="5">
    <source>
        <dbReference type="ARBA" id="ARBA00022840"/>
    </source>
</evidence>
<dbReference type="KEGG" id="txa:HQN79_10070"/>
<evidence type="ECO:0000256" key="3">
    <source>
        <dbReference type="ARBA" id="ARBA00022490"/>
    </source>
</evidence>
<protein>
    <recommendedName>
        <fullName evidence="7">ATP-dependent protease ATPase subunit HslU</fullName>
    </recommendedName>
    <alternativeName>
        <fullName evidence="7">Unfoldase HslU</fullName>
    </alternativeName>
</protein>
<sequence>MMTPKEIVHSLDAHIVGQAEAKRAVAVALRNRWRRSQLSEELRAEVTPKNILMIGPTGVGKTEIARRLAKLTNAPFLKIEATKFTEVGYVGRDVDSIIRDLAETAVKMQREQAMKEVQRQAEDRAEERILDILLPPARGREEDSYNNMSETRQKFRKRLREGDLDTKEIEIDLSAAPSHVEILGAPGMEEMTQQLQGLFEGMGQGKKEKRKMPIKQAMKALIEEEAAKMVNDEQIKAQAIESLEQNGIVFIDEIDKVAKNQDNSSGSVSREGVQRDLLPLIEGCSVSTKYGMVKTDHILFIASGAFHLSKPSDLIPELQGRLPIRVEMKSLSVDDFVRILTEPKAALTTQAIALLGTEGVELSFTDEGIRRLAEIAFQVNEGTENIGARRLHTVLERLLEDISFEASDMRGARVEITAQFVDERLGELAVDQDLSQYIL</sequence>
<feature type="domain" description="Clp ATPase C-terminal" evidence="9">
    <location>
        <begin position="331"/>
        <end position="430"/>
    </location>
</feature>
<keyword evidence="4 7" id="KW-0547">Nucleotide-binding</keyword>
<keyword evidence="11" id="KW-1185">Reference proteome</keyword>
<dbReference type="GO" id="GO:0016887">
    <property type="term" value="F:ATP hydrolysis activity"/>
    <property type="evidence" value="ECO:0007669"/>
    <property type="project" value="InterPro"/>
</dbReference>
<dbReference type="Pfam" id="PF00004">
    <property type="entry name" value="AAA"/>
    <property type="match status" value="1"/>
</dbReference>
<dbReference type="InterPro" id="IPR003959">
    <property type="entry name" value="ATPase_AAA_core"/>
</dbReference>
<comment type="function">
    <text evidence="7">ATPase subunit of a proteasome-like degradation complex; this subunit has chaperone activity. The binding of ATP and its subsequent hydrolysis by HslU are essential for unfolding of protein substrates subsequently hydrolyzed by HslV. HslU recognizes the N-terminal part of its protein substrates and unfolds these before they are guided to HslV for hydrolysis.</text>
</comment>
<dbReference type="RefSeq" id="WP_173286146.1">
    <property type="nucleotide sequence ID" value="NZ_CP054020.1"/>
</dbReference>
<organism evidence="10 11">
    <name type="scientific">Thiomicrorhabdus xiamenensis</name>
    <dbReference type="NCBI Taxonomy" id="2739063"/>
    <lineage>
        <taxon>Bacteria</taxon>
        <taxon>Pseudomonadati</taxon>
        <taxon>Pseudomonadota</taxon>
        <taxon>Gammaproteobacteria</taxon>
        <taxon>Thiotrichales</taxon>
        <taxon>Piscirickettsiaceae</taxon>
        <taxon>Thiomicrorhabdus</taxon>
    </lineage>
</organism>
<keyword evidence="3 7" id="KW-0963">Cytoplasm</keyword>
<evidence type="ECO:0000256" key="7">
    <source>
        <dbReference type="HAMAP-Rule" id="MF_00249"/>
    </source>
</evidence>
<comment type="similarity">
    <text evidence="2 7">Belongs to the ClpX chaperone family. HslU subfamily.</text>
</comment>
<comment type="subcellular location">
    <subcellularLocation>
        <location evidence="1 7">Cytoplasm</location>
    </subcellularLocation>
</comment>
<dbReference type="FunFam" id="3.40.50.300:FF:000220">
    <property type="entry name" value="ATP-dependent protease ATPase subunit HslU"/>
    <property type="match status" value="1"/>
</dbReference>
<evidence type="ECO:0000256" key="4">
    <source>
        <dbReference type="ARBA" id="ARBA00022741"/>
    </source>
</evidence>
<dbReference type="PANTHER" id="PTHR48102">
    <property type="entry name" value="ATP-DEPENDENT CLP PROTEASE ATP-BINDING SUBUNIT CLPX-LIKE, MITOCHONDRIAL-RELATED"/>
    <property type="match status" value="1"/>
</dbReference>
<dbReference type="InterPro" id="IPR003593">
    <property type="entry name" value="AAA+_ATPase"/>
</dbReference>
<dbReference type="SMART" id="SM00382">
    <property type="entry name" value="AAA"/>
    <property type="match status" value="1"/>
</dbReference>
<evidence type="ECO:0000256" key="1">
    <source>
        <dbReference type="ARBA" id="ARBA00004496"/>
    </source>
</evidence>
<dbReference type="Proteomes" id="UP000504724">
    <property type="component" value="Chromosome"/>
</dbReference>
<feature type="binding site" evidence="7">
    <location>
        <position position="16"/>
    </location>
    <ligand>
        <name>ATP</name>
        <dbReference type="ChEBI" id="CHEBI:30616"/>
    </ligand>
</feature>
<evidence type="ECO:0000313" key="10">
    <source>
        <dbReference type="EMBL" id="QKI89894.1"/>
    </source>
</evidence>
<dbReference type="InterPro" id="IPR019489">
    <property type="entry name" value="Clp_ATPase_C"/>
</dbReference>
<feature type="binding site" evidence="7">
    <location>
        <position position="317"/>
    </location>
    <ligand>
        <name>ATP</name>
        <dbReference type="ChEBI" id="CHEBI:30616"/>
    </ligand>
</feature>
<proteinExistence type="inferred from homology"/>
<feature type="binding site" evidence="7">
    <location>
        <position position="252"/>
    </location>
    <ligand>
        <name>ATP</name>
        <dbReference type="ChEBI" id="CHEBI:30616"/>
    </ligand>
</feature>
<accession>A0A7D4NMA3</accession>
<dbReference type="Gene3D" id="1.10.8.60">
    <property type="match status" value="1"/>
</dbReference>
<dbReference type="NCBIfam" id="TIGR00390">
    <property type="entry name" value="hslU"/>
    <property type="match status" value="1"/>
</dbReference>
<evidence type="ECO:0000256" key="6">
    <source>
        <dbReference type="ARBA" id="ARBA00023186"/>
    </source>
</evidence>
<dbReference type="AlphaFoldDB" id="A0A7D4NMA3"/>
<feature type="binding site" evidence="7">
    <location>
        <position position="389"/>
    </location>
    <ligand>
        <name>ATP</name>
        <dbReference type="ChEBI" id="CHEBI:30616"/>
    </ligand>
</feature>
<dbReference type="GO" id="GO:0036402">
    <property type="term" value="F:proteasome-activating activity"/>
    <property type="evidence" value="ECO:0007669"/>
    <property type="project" value="UniProtKB-UniRule"/>
</dbReference>
<dbReference type="GO" id="GO:0009376">
    <property type="term" value="C:HslUV protease complex"/>
    <property type="evidence" value="ECO:0007669"/>
    <property type="project" value="UniProtKB-UniRule"/>
</dbReference>
<dbReference type="Gene3D" id="3.40.50.300">
    <property type="entry name" value="P-loop containing nucleotide triphosphate hydrolases"/>
    <property type="match status" value="1"/>
</dbReference>